<evidence type="ECO:0000256" key="3">
    <source>
        <dbReference type="SAM" id="MobiDB-lite"/>
    </source>
</evidence>
<dbReference type="InterPro" id="IPR050936">
    <property type="entry name" value="AP-1-like"/>
</dbReference>
<feature type="compositionally biased region" description="Polar residues" evidence="3">
    <location>
        <begin position="162"/>
        <end position="174"/>
    </location>
</feature>
<comment type="subcellular location">
    <subcellularLocation>
        <location evidence="1">Nucleus</location>
    </subcellularLocation>
</comment>
<evidence type="ECO:0000256" key="2">
    <source>
        <dbReference type="ARBA" id="ARBA00023242"/>
    </source>
</evidence>
<keyword evidence="2" id="KW-0539">Nucleus</keyword>
<dbReference type="Proteomes" id="UP000053424">
    <property type="component" value="Unassembled WGS sequence"/>
</dbReference>
<dbReference type="Pfam" id="PF10297">
    <property type="entry name" value="Hap4_Hap_bind"/>
    <property type="match status" value="1"/>
</dbReference>
<sequence>TASKEWVIQPKPKPGRKPKKDQTSPLKDNIEVDPKGRRIQNRAAQRAFRERKQSQLSELQARIQAYEQGEIERNVALQNVAKRLKEENEKLRQENISLRAKLAQFHQEEDHDHTQTADKKRWRDDSPASSLSMQASATKRTRIGPGPDPDPELLHVPALSPSHLSSPTSYVSSPNAIDTADSQFSELSYNPQSTFSHFGDLSSSSKAVVDHLRSFPSYGCGFCNQGTICVCHEIAVQDIGDRPLGSNDFKPHQFGEVQLLDTAPGGVNIQKPENASTSILDNLPAYQPPVRLRRRPGVASVNSVFPVARLFPHKSSVVADPSRSGDPSNCLACGDDDFGKAFCEAIASASSSGEVCNDCPSAMGATPSRCCGSASSCKCPSSPSLDPSALNAPSNFMPTNDAWRKIKAHPNVEFTDLSLLAEVVASRSICSGSLSVSATTEMRESSAKSIYPPGRIFTNQRKPKSSSPPPRLVPQDVLLECGRRTLRRVHADGVREALRFLDAKFTS</sequence>
<reference evidence="5 6" key="1">
    <citation type="submission" date="2014-04" db="EMBL/GenBank/DDBJ databases">
        <authorList>
            <consortium name="DOE Joint Genome Institute"/>
            <person name="Kuo A."/>
            <person name="Gay G."/>
            <person name="Dore J."/>
            <person name="Kohler A."/>
            <person name="Nagy L.G."/>
            <person name="Floudas D."/>
            <person name="Copeland A."/>
            <person name="Barry K.W."/>
            <person name="Cichocki N."/>
            <person name="Veneault-Fourrey C."/>
            <person name="LaButti K."/>
            <person name="Lindquist E.A."/>
            <person name="Lipzen A."/>
            <person name="Lundell T."/>
            <person name="Morin E."/>
            <person name="Murat C."/>
            <person name="Sun H."/>
            <person name="Tunlid A."/>
            <person name="Henrissat B."/>
            <person name="Grigoriev I.V."/>
            <person name="Hibbett D.S."/>
            <person name="Martin F."/>
            <person name="Nordberg H.P."/>
            <person name="Cantor M.N."/>
            <person name="Hua S.X."/>
        </authorList>
    </citation>
    <scope>NUCLEOTIDE SEQUENCE [LARGE SCALE GENOMIC DNA]</scope>
    <source>
        <strain evidence="6">h7</strain>
    </source>
</reference>
<dbReference type="OrthoDB" id="5374328at2759"/>
<dbReference type="SUPFAM" id="SSF57959">
    <property type="entry name" value="Leucine zipper domain"/>
    <property type="match status" value="1"/>
</dbReference>
<feature type="domain" description="BZIP" evidence="4">
    <location>
        <begin position="37"/>
        <end position="51"/>
    </location>
</feature>
<dbReference type="InterPro" id="IPR046347">
    <property type="entry name" value="bZIP_sf"/>
</dbReference>
<dbReference type="InterPro" id="IPR004827">
    <property type="entry name" value="bZIP"/>
</dbReference>
<feature type="non-terminal residue" evidence="5">
    <location>
        <position position="1"/>
    </location>
</feature>
<dbReference type="PROSITE" id="PS00036">
    <property type="entry name" value="BZIP_BASIC"/>
    <property type="match status" value="1"/>
</dbReference>
<dbReference type="CDD" id="cd14688">
    <property type="entry name" value="bZIP_YAP"/>
    <property type="match status" value="1"/>
</dbReference>
<gene>
    <name evidence="5" type="ORF">M413DRAFT_61529</name>
</gene>
<dbReference type="Gene3D" id="1.20.5.170">
    <property type="match status" value="1"/>
</dbReference>
<feature type="compositionally biased region" description="Polar residues" evidence="3">
    <location>
        <begin position="127"/>
        <end position="138"/>
    </location>
</feature>
<dbReference type="GO" id="GO:0090575">
    <property type="term" value="C:RNA polymerase II transcription regulator complex"/>
    <property type="evidence" value="ECO:0007669"/>
    <property type="project" value="TreeGrafter"/>
</dbReference>
<name>A0A0C3CVG4_HEBCY</name>
<dbReference type="InterPro" id="IPR018287">
    <property type="entry name" value="Hap4_TF_heteromerisation"/>
</dbReference>
<proteinExistence type="predicted"/>
<dbReference type="SMART" id="SM00338">
    <property type="entry name" value="BRLZ"/>
    <property type="match status" value="1"/>
</dbReference>
<dbReference type="PANTHER" id="PTHR40621:SF7">
    <property type="entry name" value="BZIP DOMAIN-CONTAINING PROTEIN"/>
    <property type="match status" value="1"/>
</dbReference>
<dbReference type="HOGENOM" id="CLU_019790_0_0_1"/>
<feature type="compositionally biased region" description="Basic and acidic residues" evidence="3">
    <location>
        <begin position="106"/>
        <end position="126"/>
    </location>
</feature>
<feature type="region of interest" description="Disordered" evidence="3">
    <location>
        <begin position="1"/>
        <end position="31"/>
    </location>
</feature>
<evidence type="ECO:0000259" key="4">
    <source>
        <dbReference type="PROSITE" id="PS00036"/>
    </source>
</evidence>
<evidence type="ECO:0000256" key="1">
    <source>
        <dbReference type="ARBA" id="ARBA00004123"/>
    </source>
</evidence>
<dbReference type="GO" id="GO:0000976">
    <property type="term" value="F:transcription cis-regulatory region binding"/>
    <property type="evidence" value="ECO:0007669"/>
    <property type="project" value="InterPro"/>
</dbReference>
<dbReference type="AlphaFoldDB" id="A0A0C3CVG4"/>
<feature type="region of interest" description="Disordered" evidence="3">
    <location>
        <begin position="104"/>
        <end position="174"/>
    </location>
</feature>
<evidence type="ECO:0000313" key="5">
    <source>
        <dbReference type="EMBL" id="KIM48104.1"/>
    </source>
</evidence>
<dbReference type="EMBL" id="KN831769">
    <property type="protein sequence ID" value="KIM48104.1"/>
    <property type="molecule type" value="Genomic_DNA"/>
</dbReference>
<keyword evidence="6" id="KW-1185">Reference proteome</keyword>
<feature type="region of interest" description="Disordered" evidence="3">
    <location>
        <begin position="443"/>
        <end position="474"/>
    </location>
</feature>
<organism evidence="5 6">
    <name type="scientific">Hebeloma cylindrosporum</name>
    <dbReference type="NCBI Taxonomy" id="76867"/>
    <lineage>
        <taxon>Eukaryota</taxon>
        <taxon>Fungi</taxon>
        <taxon>Dikarya</taxon>
        <taxon>Basidiomycota</taxon>
        <taxon>Agaricomycotina</taxon>
        <taxon>Agaricomycetes</taxon>
        <taxon>Agaricomycetidae</taxon>
        <taxon>Agaricales</taxon>
        <taxon>Agaricineae</taxon>
        <taxon>Hymenogastraceae</taxon>
        <taxon>Hebeloma</taxon>
    </lineage>
</organism>
<dbReference type="GO" id="GO:0001228">
    <property type="term" value="F:DNA-binding transcription activator activity, RNA polymerase II-specific"/>
    <property type="evidence" value="ECO:0007669"/>
    <property type="project" value="TreeGrafter"/>
</dbReference>
<reference evidence="6" key="2">
    <citation type="submission" date="2015-01" db="EMBL/GenBank/DDBJ databases">
        <title>Evolutionary Origins and Diversification of the Mycorrhizal Mutualists.</title>
        <authorList>
            <consortium name="DOE Joint Genome Institute"/>
            <consortium name="Mycorrhizal Genomics Consortium"/>
            <person name="Kohler A."/>
            <person name="Kuo A."/>
            <person name="Nagy L.G."/>
            <person name="Floudas D."/>
            <person name="Copeland A."/>
            <person name="Barry K.W."/>
            <person name="Cichocki N."/>
            <person name="Veneault-Fourrey C."/>
            <person name="LaButti K."/>
            <person name="Lindquist E.A."/>
            <person name="Lipzen A."/>
            <person name="Lundell T."/>
            <person name="Morin E."/>
            <person name="Murat C."/>
            <person name="Riley R."/>
            <person name="Ohm R."/>
            <person name="Sun H."/>
            <person name="Tunlid A."/>
            <person name="Henrissat B."/>
            <person name="Grigoriev I.V."/>
            <person name="Hibbett D.S."/>
            <person name="Martin F."/>
        </authorList>
    </citation>
    <scope>NUCLEOTIDE SEQUENCE [LARGE SCALE GENOMIC DNA]</scope>
    <source>
        <strain evidence="6">h7</strain>
    </source>
</reference>
<dbReference type="STRING" id="686832.A0A0C3CVG4"/>
<accession>A0A0C3CVG4</accession>
<protein>
    <recommendedName>
        <fullName evidence="4">BZIP domain-containing protein</fullName>
    </recommendedName>
</protein>
<evidence type="ECO:0000313" key="6">
    <source>
        <dbReference type="Proteomes" id="UP000053424"/>
    </source>
</evidence>
<dbReference type="PANTHER" id="PTHR40621">
    <property type="entry name" value="TRANSCRIPTION FACTOR KAPC-RELATED"/>
    <property type="match status" value="1"/>
</dbReference>